<accession>A0ABD1G2D0</accession>
<keyword evidence="3" id="KW-1185">Reference proteome</keyword>
<reference evidence="2 3" key="1">
    <citation type="submission" date="2024-06" db="EMBL/GenBank/DDBJ databases">
        <title>A chromosome level genome sequence of Diviner's sage (Salvia divinorum).</title>
        <authorList>
            <person name="Ford S.A."/>
            <person name="Ro D.-K."/>
            <person name="Ness R.W."/>
            <person name="Phillips M.A."/>
        </authorList>
    </citation>
    <scope>NUCLEOTIDE SEQUENCE [LARGE SCALE GENOMIC DNA]</scope>
    <source>
        <strain evidence="2">SAF-2024a</strain>
        <tissue evidence="2">Leaf</tissue>
    </source>
</reference>
<proteinExistence type="predicted"/>
<evidence type="ECO:0000256" key="1">
    <source>
        <dbReference type="SAM" id="MobiDB-lite"/>
    </source>
</evidence>
<protein>
    <submittedName>
        <fullName evidence="2">Uncharacterized protein</fullName>
    </submittedName>
</protein>
<gene>
    <name evidence="2" type="ORF">AAHA92_27023</name>
</gene>
<evidence type="ECO:0000313" key="3">
    <source>
        <dbReference type="Proteomes" id="UP001567538"/>
    </source>
</evidence>
<feature type="region of interest" description="Disordered" evidence="1">
    <location>
        <begin position="1"/>
        <end position="22"/>
    </location>
</feature>
<name>A0ABD1G2D0_SALDI</name>
<comment type="caution">
    <text evidence="2">The sequence shown here is derived from an EMBL/GenBank/DDBJ whole genome shotgun (WGS) entry which is preliminary data.</text>
</comment>
<dbReference type="AlphaFoldDB" id="A0ABD1G2D0"/>
<organism evidence="2 3">
    <name type="scientific">Salvia divinorum</name>
    <name type="common">Maria pastora</name>
    <name type="synonym">Diviner's sage</name>
    <dbReference type="NCBI Taxonomy" id="28513"/>
    <lineage>
        <taxon>Eukaryota</taxon>
        <taxon>Viridiplantae</taxon>
        <taxon>Streptophyta</taxon>
        <taxon>Embryophyta</taxon>
        <taxon>Tracheophyta</taxon>
        <taxon>Spermatophyta</taxon>
        <taxon>Magnoliopsida</taxon>
        <taxon>eudicotyledons</taxon>
        <taxon>Gunneridae</taxon>
        <taxon>Pentapetalae</taxon>
        <taxon>asterids</taxon>
        <taxon>lamiids</taxon>
        <taxon>Lamiales</taxon>
        <taxon>Lamiaceae</taxon>
        <taxon>Nepetoideae</taxon>
        <taxon>Mentheae</taxon>
        <taxon>Salviinae</taxon>
        <taxon>Salvia</taxon>
        <taxon>Salvia subgen. Calosphace</taxon>
    </lineage>
</organism>
<dbReference type="Proteomes" id="UP001567538">
    <property type="component" value="Unassembled WGS sequence"/>
</dbReference>
<sequence length="197" mass="22482">MGGDERQTTYLQKSKGTKRPAAHYSDIEADATTLKARKIQNELTTAVHKVREATSAFFTLLKDAPPHVRRLKSVKILCYAMMKLLGFTRAQPQNGKEAVLVSMMRQAMKDEKFDCPEWIESMEVVVETIERRSEFIRNFHMPKDEVPEPEGGKRVGDDDVVSTNAIDVAIKAEQDVPEADNLEFHPMIVLVKEKHWR</sequence>
<evidence type="ECO:0000313" key="2">
    <source>
        <dbReference type="EMBL" id="KAL1538259.1"/>
    </source>
</evidence>
<dbReference type="EMBL" id="JBEAFC010000010">
    <property type="protein sequence ID" value="KAL1538259.1"/>
    <property type="molecule type" value="Genomic_DNA"/>
</dbReference>